<proteinExistence type="predicted"/>
<dbReference type="Proteomes" id="UP001519345">
    <property type="component" value="Unassembled WGS sequence"/>
</dbReference>
<dbReference type="SUPFAM" id="SSF53098">
    <property type="entry name" value="Ribonuclease H-like"/>
    <property type="match status" value="1"/>
</dbReference>
<protein>
    <submittedName>
        <fullName evidence="1">DNA polymerase III epsilon subunit-like protein</fullName>
    </submittedName>
</protein>
<gene>
    <name evidence="1" type="ORF">J2Z83_002218</name>
</gene>
<dbReference type="InterPro" id="IPR012337">
    <property type="entry name" value="RNaseH-like_sf"/>
</dbReference>
<name>A0ABS4IGM9_9BACI</name>
<dbReference type="EMBL" id="JAGGKX010000010">
    <property type="protein sequence ID" value="MBP1970102.1"/>
    <property type="molecule type" value="Genomic_DNA"/>
</dbReference>
<sequence>MNFVSIDFESANEKRFSPCAIGIVVANEHEIVDEFYSLINPLMEFKSFHTYIHGITENDVSTTVANT</sequence>
<dbReference type="InterPro" id="IPR036397">
    <property type="entry name" value="RNaseH_sf"/>
</dbReference>
<dbReference type="Gene3D" id="3.30.420.10">
    <property type="entry name" value="Ribonuclease H-like superfamily/Ribonuclease H"/>
    <property type="match status" value="1"/>
</dbReference>
<dbReference type="RefSeq" id="WP_245301575.1">
    <property type="nucleotide sequence ID" value="NZ_CP110224.1"/>
</dbReference>
<accession>A0ABS4IGM9</accession>
<organism evidence="1 2">
    <name type="scientific">Virgibacillus natechei</name>
    <dbReference type="NCBI Taxonomy" id="1216297"/>
    <lineage>
        <taxon>Bacteria</taxon>
        <taxon>Bacillati</taxon>
        <taxon>Bacillota</taxon>
        <taxon>Bacilli</taxon>
        <taxon>Bacillales</taxon>
        <taxon>Bacillaceae</taxon>
        <taxon>Virgibacillus</taxon>
    </lineage>
</organism>
<evidence type="ECO:0000313" key="2">
    <source>
        <dbReference type="Proteomes" id="UP001519345"/>
    </source>
</evidence>
<comment type="caution">
    <text evidence="1">The sequence shown here is derived from an EMBL/GenBank/DDBJ whole genome shotgun (WGS) entry which is preliminary data.</text>
</comment>
<reference evidence="1 2" key="1">
    <citation type="submission" date="2021-03" db="EMBL/GenBank/DDBJ databases">
        <title>Genomic Encyclopedia of Type Strains, Phase IV (KMG-IV): sequencing the most valuable type-strain genomes for metagenomic binning, comparative biology and taxonomic classification.</title>
        <authorList>
            <person name="Goeker M."/>
        </authorList>
    </citation>
    <scope>NUCLEOTIDE SEQUENCE [LARGE SCALE GENOMIC DNA]</scope>
    <source>
        <strain evidence="1 2">DSM 25609</strain>
    </source>
</reference>
<evidence type="ECO:0000313" key="1">
    <source>
        <dbReference type="EMBL" id="MBP1970102.1"/>
    </source>
</evidence>
<keyword evidence="2" id="KW-1185">Reference proteome</keyword>